<dbReference type="Pfam" id="PF12146">
    <property type="entry name" value="Hydrolase_4"/>
    <property type="match status" value="1"/>
</dbReference>
<dbReference type="Proteomes" id="UP000013785">
    <property type="component" value="Unassembled WGS sequence"/>
</dbReference>
<dbReference type="AlphaFoldDB" id="R3TSU5"/>
<evidence type="ECO:0000259" key="1">
    <source>
        <dbReference type="Pfam" id="PF12146"/>
    </source>
</evidence>
<dbReference type="STRING" id="154621.RV11_GL002391"/>
<dbReference type="Gene3D" id="3.40.50.1820">
    <property type="entry name" value="alpha/beta hydrolase"/>
    <property type="match status" value="1"/>
</dbReference>
<evidence type="ECO:0000313" key="3">
    <source>
        <dbReference type="Proteomes" id="UP000013785"/>
    </source>
</evidence>
<reference evidence="2 3" key="1">
    <citation type="submission" date="2013-02" db="EMBL/GenBank/DDBJ databases">
        <title>The Genome Sequence of Enterococcus phoeniculicola BAA-412.</title>
        <authorList>
            <consortium name="The Broad Institute Genome Sequencing Platform"/>
            <consortium name="The Broad Institute Genome Sequencing Center for Infectious Disease"/>
            <person name="Earl A.M."/>
            <person name="Gilmore M.S."/>
            <person name="Lebreton F."/>
            <person name="Walker B."/>
            <person name="Young S.K."/>
            <person name="Zeng Q."/>
            <person name="Gargeya S."/>
            <person name="Fitzgerald M."/>
            <person name="Haas B."/>
            <person name="Abouelleil A."/>
            <person name="Alvarado L."/>
            <person name="Arachchi H.M."/>
            <person name="Berlin A.M."/>
            <person name="Chapman S.B."/>
            <person name="Dewar J."/>
            <person name="Goldberg J."/>
            <person name="Griggs A."/>
            <person name="Gujja S."/>
            <person name="Hansen M."/>
            <person name="Howarth C."/>
            <person name="Imamovic A."/>
            <person name="Larimer J."/>
            <person name="McCowan C."/>
            <person name="Murphy C."/>
            <person name="Neiman D."/>
            <person name="Pearson M."/>
            <person name="Priest M."/>
            <person name="Roberts A."/>
            <person name="Saif S."/>
            <person name="Shea T."/>
            <person name="Sisk P."/>
            <person name="Sykes S."/>
            <person name="Wortman J."/>
            <person name="Nusbaum C."/>
            <person name="Birren B."/>
        </authorList>
    </citation>
    <scope>NUCLEOTIDE SEQUENCE [LARGE SCALE GENOMIC DNA]</scope>
    <source>
        <strain evidence="2 3">ATCC BAA-412</strain>
    </source>
</reference>
<dbReference type="InterPro" id="IPR029058">
    <property type="entry name" value="AB_hydrolase_fold"/>
</dbReference>
<feature type="domain" description="Serine aminopeptidase S33" evidence="1">
    <location>
        <begin position="35"/>
        <end position="300"/>
    </location>
</feature>
<dbReference type="PATRIC" id="fig|1158610.3.peg.1444"/>
<comment type="caution">
    <text evidence="2">The sequence shown here is derived from an EMBL/GenBank/DDBJ whole genome shotgun (WGS) entry which is preliminary data.</text>
</comment>
<organism evidence="2 3">
    <name type="scientific">Enterococcus phoeniculicola ATCC BAA-412</name>
    <dbReference type="NCBI Taxonomy" id="1158610"/>
    <lineage>
        <taxon>Bacteria</taxon>
        <taxon>Bacillati</taxon>
        <taxon>Bacillota</taxon>
        <taxon>Bacilli</taxon>
        <taxon>Lactobacillales</taxon>
        <taxon>Enterococcaceae</taxon>
        <taxon>Enterococcus</taxon>
    </lineage>
</organism>
<sequence length="320" mass="36225">MESESGIVVEISELRIPSTNDKNQLKVKIWQPKQPVKAVFQMIHGMVEHIDRYGEFAVFMASNGYLVVGHDHIGHGDSVTDETEYGHFGSNDGHQILVKDVSNVQRHFSAEYPNVPYFILGHSMGSLVLRNYLIQYPDVPLAGAIIMGTTYESRSKMNAAIWVSGLIAKIKGATYPSSLLDTLAFGGFNRSFRPTRTSKDWLTRDEEMVDLYLADAKTQFIFSAKAYQDLFVLTKNASTPSLLKKINPQLPLYLISGAQDPVGHFGKNVERLYEQLKADGKNVTLSLLKNGRHEILNETNAYEVYRMLLDWTEKRRQDYK</sequence>
<dbReference type="HOGENOM" id="CLU_026209_1_0_9"/>
<protein>
    <recommendedName>
        <fullName evidence="1">Serine aminopeptidase S33 domain-containing protein</fullName>
    </recommendedName>
</protein>
<dbReference type="SUPFAM" id="SSF53474">
    <property type="entry name" value="alpha/beta-Hydrolases"/>
    <property type="match status" value="1"/>
</dbReference>
<dbReference type="EMBL" id="AJAT01000013">
    <property type="protein sequence ID" value="EOL44644.1"/>
    <property type="molecule type" value="Genomic_DNA"/>
</dbReference>
<dbReference type="eggNOG" id="COG2267">
    <property type="taxonomic scope" value="Bacteria"/>
</dbReference>
<name>R3TSU5_9ENTE</name>
<gene>
    <name evidence="2" type="ORF">UC3_01461</name>
</gene>
<dbReference type="InterPro" id="IPR051044">
    <property type="entry name" value="MAG_DAG_Lipase"/>
</dbReference>
<dbReference type="PANTHER" id="PTHR11614">
    <property type="entry name" value="PHOSPHOLIPASE-RELATED"/>
    <property type="match status" value="1"/>
</dbReference>
<keyword evidence="3" id="KW-1185">Reference proteome</keyword>
<accession>R3TSU5</accession>
<evidence type="ECO:0000313" key="2">
    <source>
        <dbReference type="EMBL" id="EOL44644.1"/>
    </source>
</evidence>
<dbReference type="InterPro" id="IPR022742">
    <property type="entry name" value="Hydrolase_4"/>
</dbReference>
<proteinExistence type="predicted"/>